<keyword evidence="2" id="KW-1185">Reference proteome</keyword>
<dbReference type="RefSeq" id="WP_152212114.1">
    <property type="nucleotide sequence ID" value="NZ_WFLN01000005.1"/>
</dbReference>
<name>A0A833JEJ6_9BACT</name>
<dbReference type="EMBL" id="WFLN01000005">
    <property type="protein sequence ID" value="KAB8031939.1"/>
    <property type="molecule type" value="Genomic_DNA"/>
</dbReference>
<protein>
    <submittedName>
        <fullName evidence="1">Uncharacterized protein</fullName>
    </submittedName>
</protein>
<proteinExistence type="predicted"/>
<evidence type="ECO:0000313" key="1">
    <source>
        <dbReference type="EMBL" id="KAB8031939.1"/>
    </source>
</evidence>
<organism evidence="1 2">
    <name type="scientific">Fluviispira multicolorata</name>
    <dbReference type="NCBI Taxonomy" id="2654512"/>
    <lineage>
        <taxon>Bacteria</taxon>
        <taxon>Pseudomonadati</taxon>
        <taxon>Bdellovibrionota</taxon>
        <taxon>Oligoflexia</taxon>
        <taxon>Silvanigrellales</taxon>
        <taxon>Silvanigrellaceae</taxon>
        <taxon>Fluviispira</taxon>
    </lineage>
</organism>
<comment type="caution">
    <text evidence="1">The sequence shown here is derived from an EMBL/GenBank/DDBJ whole genome shotgun (WGS) entry which is preliminary data.</text>
</comment>
<dbReference type="AlphaFoldDB" id="A0A833JEJ6"/>
<evidence type="ECO:0000313" key="2">
    <source>
        <dbReference type="Proteomes" id="UP000442694"/>
    </source>
</evidence>
<gene>
    <name evidence="1" type="ORF">GCL57_04645</name>
</gene>
<accession>A0A833JEJ6</accession>
<reference evidence="1 2" key="1">
    <citation type="submission" date="2019-10" db="EMBL/GenBank/DDBJ databases">
        <title>New genus of Silvanigrellaceae.</title>
        <authorList>
            <person name="Pitt A."/>
            <person name="Hahn M.W."/>
        </authorList>
    </citation>
    <scope>NUCLEOTIDE SEQUENCE [LARGE SCALE GENOMIC DNA]</scope>
    <source>
        <strain evidence="1 2">33A1-SZDP</strain>
    </source>
</reference>
<dbReference type="Proteomes" id="UP000442694">
    <property type="component" value="Unassembled WGS sequence"/>
</dbReference>
<sequence>MIKLIKITILIAPILFVANSFSQEISINERNRIEQECHASNQRNMEILRTYEVRTVTSEVLLQKCINNRIEISIFNSYNTIENTQDLYNYTVSALENKLDELKSINTPESIREYNCFYKQKFGINFATIANESFLRRALITANNFLRNNCTK</sequence>